<evidence type="ECO:0000259" key="17">
    <source>
        <dbReference type="SMART" id="SM00485"/>
    </source>
</evidence>
<keyword evidence="14" id="KW-0175">Coiled coil</keyword>
<comment type="cofactor">
    <cofactor evidence="1">
        <name>Mg(2+)</name>
        <dbReference type="ChEBI" id="CHEBI:18420"/>
    </cofactor>
</comment>
<dbReference type="GO" id="GO:0017108">
    <property type="term" value="F:5'-flap endonuclease activity"/>
    <property type="evidence" value="ECO:0007669"/>
    <property type="project" value="TreeGrafter"/>
</dbReference>
<dbReference type="PANTHER" id="PTHR11081">
    <property type="entry name" value="FLAP ENDONUCLEASE FAMILY MEMBER"/>
    <property type="match status" value="1"/>
</dbReference>
<dbReference type="SMART" id="SM00484">
    <property type="entry name" value="XPGI"/>
    <property type="match status" value="1"/>
</dbReference>
<evidence type="ECO:0000256" key="3">
    <source>
        <dbReference type="ARBA" id="ARBA00010563"/>
    </source>
</evidence>
<keyword evidence="4" id="KW-0540">Nuclease</keyword>
<feature type="region of interest" description="Disordered" evidence="15">
    <location>
        <begin position="594"/>
        <end position="621"/>
    </location>
</feature>
<organism evidence="18 19">
    <name type="scientific">Maudiozyma saulgeensis</name>
    <dbReference type="NCBI Taxonomy" id="1789683"/>
    <lineage>
        <taxon>Eukaryota</taxon>
        <taxon>Fungi</taxon>
        <taxon>Dikarya</taxon>
        <taxon>Ascomycota</taxon>
        <taxon>Saccharomycotina</taxon>
        <taxon>Saccharomycetes</taxon>
        <taxon>Saccharomycetales</taxon>
        <taxon>Saccharomycetaceae</taxon>
        <taxon>Maudiozyma</taxon>
    </lineage>
</organism>
<dbReference type="Pfam" id="PF00867">
    <property type="entry name" value="XPG_I"/>
    <property type="match status" value="1"/>
</dbReference>
<feature type="domain" description="XPG N-terminal" evidence="17">
    <location>
        <begin position="1"/>
        <end position="99"/>
    </location>
</feature>
<dbReference type="GO" id="GO:0003677">
    <property type="term" value="F:DNA binding"/>
    <property type="evidence" value="ECO:0007669"/>
    <property type="project" value="UniProtKB-KW"/>
</dbReference>
<dbReference type="EMBL" id="FXLY01000002">
    <property type="protein sequence ID" value="SMN17862.1"/>
    <property type="molecule type" value="Genomic_DNA"/>
</dbReference>
<name>A0A1X7QWR7_9SACH</name>
<dbReference type="InterPro" id="IPR006084">
    <property type="entry name" value="XPG/Rad2"/>
</dbReference>
<proteinExistence type="inferred from homology"/>
<evidence type="ECO:0000256" key="4">
    <source>
        <dbReference type="ARBA" id="ARBA00022722"/>
    </source>
</evidence>
<dbReference type="CDD" id="cd09908">
    <property type="entry name" value="H3TH_EXO1"/>
    <property type="match status" value="1"/>
</dbReference>
<keyword evidence="19" id="KW-1185">Reference proteome</keyword>
<evidence type="ECO:0000256" key="2">
    <source>
        <dbReference type="ARBA" id="ARBA00004123"/>
    </source>
</evidence>
<feature type="coiled-coil region" evidence="14">
    <location>
        <begin position="727"/>
        <end position="754"/>
    </location>
</feature>
<dbReference type="Proteomes" id="UP000196158">
    <property type="component" value="Unassembled WGS sequence"/>
</dbReference>
<comment type="subcellular location">
    <subcellularLocation>
        <location evidence="2">Nucleus</location>
    </subcellularLocation>
</comment>
<keyword evidence="13" id="KW-0539">Nucleus</keyword>
<keyword evidence="6" id="KW-0227">DNA damage</keyword>
<dbReference type="SUPFAM" id="SSF47807">
    <property type="entry name" value="5' to 3' exonuclease, C-terminal subdomain"/>
    <property type="match status" value="1"/>
</dbReference>
<dbReference type="GO" id="GO:0035312">
    <property type="term" value="F:5'-3' DNA exonuclease activity"/>
    <property type="evidence" value="ECO:0007669"/>
    <property type="project" value="InterPro"/>
</dbReference>
<evidence type="ECO:0000256" key="7">
    <source>
        <dbReference type="ARBA" id="ARBA00022801"/>
    </source>
</evidence>
<keyword evidence="12" id="KW-0234">DNA repair</keyword>
<dbReference type="SMART" id="SM00279">
    <property type="entry name" value="HhH2"/>
    <property type="match status" value="1"/>
</dbReference>
<keyword evidence="11" id="KW-0238">DNA-binding</keyword>
<sequence>MGIQGLLPQLKPIQNPVTLRRYEGQTLGIDGYAWLHKAAYSCAYELVMGEPTERYLNFFIKRFALLKAFNIQPYLVFDGDGVPVKKGTEIKRREKRIENKEIAQRLWKSGEKKNAMDFFQKCVDITPSMAKCVIDYCNTNNIKYVVAPFEADPQMVYLENKGLIHGIISEDSDLLVFGCRRLITKLNDFGECIEICRDDFNKLPNKFPLGQLNDEEMRTMVCLSGCDYTDGIPKVGLVTAMKLVSRMRDIKRIVLHIQREGKLKVPRDFLKEYERASYGFLYQRVFCPLTKRIVSFHDIPESLSASQTHRETISTCIGSVINKKTQQKMVLFDENEIDHRIHLKQAMGELDPYNFMKPLISRERVLQLTSKSEMVIRNDKLPLNDTSNIKRKRPTVKSIDSFFKTNNIASITKNFKTESHSVSSYNLGMALIPKYVDKQVETVKKRKLIKPDDENIQITDSIQSTSKFFSKRNNSKQKLMQSTQSDSEPVPTINSELNSSRASTIVDEQPQFDTPNDGYTSDIAESEISTDIPSSFPLNNRINEIESHVVTKNYTSPIDVSEDKNIKNNSFTDFVNSRENSIKTRGIFRSVTRSSSELHSSERDTEELYNNDISDKENSQPKRLIGALSVKISSKSGVYQTRQQKQVSSTDEKNHVSNVNCTSSSFLALQSFKYSAVKEQSMKRNPLKSYDINQKPIPTRTLKANTSINEQSRKISVSLNQKGFDESDEIRRDYESLKRRNKDSERNVQNIDIEHTGSDNIGTIERKQNSIHVKINRRSATIESGLDASAPLKRSVSLLSQFRYKGK</sequence>
<evidence type="ECO:0000256" key="8">
    <source>
        <dbReference type="ARBA" id="ARBA00022839"/>
    </source>
</evidence>
<comment type="similarity">
    <text evidence="3">Belongs to the XPG/RAD2 endonuclease family. EXO1 subfamily.</text>
</comment>
<dbReference type="PRINTS" id="PR00853">
    <property type="entry name" value="XPGRADSUPER"/>
</dbReference>
<dbReference type="InterPro" id="IPR037315">
    <property type="entry name" value="EXO1_H3TH"/>
</dbReference>
<dbReference type="GO" id="GO:0005634">
    <property type="term" value="C:nucleus"/>
    <property type="evidence" value="ECO:0007669"/>
    <property type="project" value="UniProtKB-SubCell"/>
</dbReference>
<evidence type="ECO:0000256" key="1">
    <source>
        <dbReference type="ARBA" id="ARBA00001946"/>
    </source>
</evidence>
<dbReference type="STRING" id="1789683.A0A1X7QWR7"/>
<keyword evidence="10" id="KW-0267">Excision nuclease</keyword>
<evidence type="ECO:0000313" key="18">
    <source>
        <dbReference type="EMBL" id="SMN17862.1"/>
    </source>
</evidence>
<feature type="region of interest" description="Disordered" evidence="15">
    <location>
        <begin position="469"/>
        <end position="492"/>
    </location>
</feature>
<reference evidence="18 19" key="1">
    <citation type="submission" date="2017-04" db="EMBL/GenBank/DDBJ databases">
        <authorList>
            <person name="Afonso C.L."/>
            <person name="Miller P.J."/>
            <person name="Scott M.A."/>
            <person name="Spackman E."/>
            <person name="Goraichik I."/>
            <person name="Dimitrov K.M."/>
            <person name="Suarez D.L."/>
            <person name="Swayne D.E."/>
        </authorList>
    </citation>
    <scope>NUCLEOTIDE SEQUENCE [LARGE SCALE GENOMIC DNA]</scope>
</reference>
<keyword evidence="5" id="KW-0479">Metal-binding</keyword>
<dbReference type="PANTHER" id="PTHR11081:SF65">
    <property type="entry name" value="DNA DAMAGE-INDUCIBLE PROTEIN DIN7-RELATED"/>
    <property type="match status" value="1"/>
</dbReference>
<dbReference type="Gene3D" id="3.40.50.1010">
    <property type="entry name" value="5'-nuclease"/>
    <property type="match status" value="1"/>
</dbReference>
<evidence type="ECO:0000256" key="14">
    <source>
        <dbReference type="SAM" id="Coils"/>
    </source>
</evidence>
<dbReference type="AlphaFoldDB" id="A0A1X7QWR7"/>
<evidence type="ECO:0000256" key="12">
    <source>
        <dbReference type="ARBA" id="ARBA00023204"/>
    </source>
</evidence>
<dbReference type="SUPFAM" id="SSF88723">
    <property type="entry name" value="PIN domain-like"/>
    <property type="match status" value="1"/>
</dbReference>
<dbReference type="CDD" id="cd09857">
    <property type="entry name" value="PIN_EXO1"/>
    <property type="match status" value="1"/>
</dbReference>
<evidence type="ECO:0000256" key="10">
    <source>
        <dbReference type="ARBA" id="ARBA00022881"/>
    </source>
</evidence>
<feature type="domain" description="XPG-I" evidence="16">
    <location>
        <begin position="138"/>
        <end position="209"/>
    </location>
</feature>
<keyword evidence="8" id="KW-0269">Exonuclease</keyword>
<feature type="compositionally biased region" description="Polar residues" evidence="15">
    <location>
        <begin position="476"/>
        <end position="492"/>
    </location>
</feature>
<accession>A0A1X7QWR7</accession>
<dbReference type="SMART" id="SM00485">
    <property type="entry name" value="XPGN"/>
    <property type="match status" value="1"/>
</dbReference>
<dbReference type="Gene3D" id="1.10.150.20">
    <property type="entry name" value="5' to 3' exonuclease, C-terminal subdomain"/>
    <property type="match status" value="1"/>
</dbReference>
<evidence type="ECO:0000256" key="11">
    <source>
        <dbReference type="ARBA" id="ARBA00023125"/>
    </source>
</evidence>
<evidence type="ECO:0000259" key="16">
    <source>
        <dbReference type="SMART" id="SM00484"/>
    </source>
</evidence>
<evidence type="ECO:0000256" key="13">
    <source>
        <dbReference type="ARBA" id="ARBA00023242"/>
    </source>
</evidence>
<dbReference type="InterPro" id="IPR036279">
    <property type="entry name" value="5-3_exonuclease_C_sf"/>
</dbReference>
<evidence type="ECO:0000256" key="15">
    <source>
        <dbReference type="SAM" id="MobiDB-lite"/>
    </source>
</evidence>
<dbReference type="Pfam" id="PF00752">
    <property type="entry name" value="XPG_N"/>
    <property type="match status" value="1"/>
</dbReference>
<dbReference type="GO" id="GO:0046872">
    <property type="term" value="F:metal ion binding"/>
    <property type="evidence" value="ECO:0007669"/>
    <property type="project" value="UniProtKB-KW"/>
</dbReference>
<evidence type="ECO:0000256" key="5">
    <source>
        <dbReference type="ARBA" id="ARBA00022723"/>
    </source>
</evidence>
<evidence type="ECO:0000313" key="19">
    <source>
        <dbReference type="Proteomes" id="UP000196158"/>
    </source>
</evidence>
<evidence type="ECO:0000256" key="6">
    <source>
        <dbReference type="ARBA" id="ARBA00022763"/>
    </source>
</evidence>
<protein>
    <submittedName>
        <fullName evidence="18">Similar to Saccharomyces cerevisiae YDR263C DIN7 Mitochondrial nuclease functioning in DNA repair and replication</fullName>
    </submittedName>
</protein>
<keyword evidence="7" id="KW-0378">Hydrolase</keyword>
<evidence type="ECO:0000256" key="9">
    <source>
        <dbReference type="ARBA" id="ARBA00022842"/>
    </source>
</evidence>
<dbReference type="FunFam" id="3.40.50.1010:FF:000002">
    <property type="entry name" value="Exonuclease 1, putative"/>
    <property type="match status" value="1"/>
</dbReference>
<dbReference type="InterPro" id="IPR029060">
    <property type="entry name" value="PIN-like_dom_sf"/>
</dbReference>
<gene>
    <name evidence="18" type="ORF">KASA_0Q02321G</name>
</gene>
<keyword evidence="9" id="KW-0460">Magnesium</keyword>
<dbReference type="GO" id="GO:0006281">
    <property type="term" value="P:DNA repair"/>
    <property type="evidence" value="ECO:0007669"/>
    <property type="project" value="UniProtKB-KW"/>
</dbReference>
<dbReference type="FunFam" id="1.10.150.20:FF:000011">
    <property type="entry name" value="exonuclease 1"/>
    <property type="match status" value="1"/>
</dbReference>
<dbReference type="InterPro" id="IPR008918">
    <property type="entry name" value="HhH2"/>
</dbReference>
<dbReference type="InterPro" id="IPR006086">
    <property type="entry name" value="XPG-I_dom"/>
</dbReference>
<dbReference type="InterPro" id="IPR006085">
    <property type="entry name" value="XPG_DNA_repair_N"/>
</dbReference>
<dbReference type="InterPro" id="IPR044752">
    <property type="entry name" value="PIN-like_EXO1"/>
</dbReference>
<dbReference type="OrthoDB" id="26491at2759"/>